<evidence type="ECO:0000313" key="3">
    <source>
        <dbReference type="WBParaSite" id="MBELARI_LOCUS19967"/>
    </source>
</evidence>
<dbReference type="InterPro" id="IPR004951">
    <property type="entry name" value="DUF268_CAE_spp"/>
</dbReference>
<keyword evidence="2" id="KW-1185">Reference proteome</keyword>
<organism evidence="2 3">
    <name type="scientific">Mesorhabditis belari</name>
    <dbReference type="NCBI Taxonomy" id="2138241"/>
    <lineage>
        <taxon>Eukaryota</taxon>
        <taxon>Metazoa</taxon>
        <taxon>Ecdysozoa</taxon>
        <taxon>Nematoda</taxon>
        <taxon>Chromadorea</taxon>
        <taxon>Rhabditida</taxon>
        <taxon>Rhabditina</taxon>
        <taxon>Rhabditomorpha</taxon>
        <taxon>Rhabditoidea</taxon>
        <taxon>Rhabditidae</taxon>
        <taxon>Mesorhabditinae</taxon>
        <taxon>Mesorhabditis</taxon>
    </lineage>
</organism>
<keyword evidence="1" id="KW-1133">Transmembrane helix</keyword>
<dbReference type="Pfam" id="PF03269">
    <property type="entry name" value="DUF268"/>
    <property type="match status" value="1"/>
</dbReference>
<proteinExistence type="predicted"/>
<evidence type="ECO:0000256" key="1">
    <source>
        <dbReference type="SAM" id="Phobius"/>
    </source>
</evidence>
<feature type="transmembrane region" description="Helical" evidence="1">
    <location>
        <begin position="25"/>
        <end position="42"/>
    </location>
</feature>
<evidence type="ECO:0000313" key="2">
    <source>
        <dbReference type="Proteomes" id="UP000887575"/>
    </source>
</evidence>
<keyword evidence="1" id="KW-0812">Transmembrane</keyword>
<name>A0AAF3F0E4_9BILA</name>
<dbReference type="WBParaSite" id="MBELARI_LOCUS19967">
    <property type="protein sequence ID" value="MBELARI_LOCUS19967"/>
    <property type="gene ID" value="MBELARI_LOCUS19967"/>
</dbReference>
<dbReference type="Proteomes" id="UP000887575">
    <property type="component" value="Unassembled WGS sequence"/>
</dbReference>
<dbReference type="AlphaFoldDB" id="A0AAF3F0E4"/>
<sequence>MGAYSNSYTKRFKVEETWAEIVRDGLKWLALCAIFVIIVLIVKLEYETSKDEADELSQLYTFKDGNSSSFDGYDEEQEEFASFNPFNSILGHSLEMIYFKVYRPRGLFVDLETRPLLTLKHIQRPNCVKPFVDYFSQYKGYSGSVERPSIPDEKSPFLMGGMATLKQEEESKIINKWSRANVLNYIDSYHFAEISQVPNDFWRNTEWDWGSVGLHHAFDRFPIEGKSGMIYGSDGKEPWVENFAIMHGAKDLMIVEQQKILSNRDSRLQYITPFDLAKNYENHSQRYDFVVSFAQLSKLGLGMNGEIVDPFADIDAILRIGCTLKKDGILFFGDTIGRDSLHLNTRRMYGRIRLPMLFAGFELMDTFLNSQIDPVKLDGNCSGTNGKSYMPDILDSKFKKHPMLLWRILNPGMLHI</sequence>
<keyword evidence="1" id="KW-0472">Membrane</keyword>
<accession>A0AAF3F0E4</accession>
<reference evidence="3" key="1">
    <citation type="submission" date="2024-02" db="UniProtKB">
        <authorList>
            <consortium name="WormBaseParasite"/>
        </authorList>
    </citation>
    <scope>IDENTIFICATION</scope>
</reference>
<protein>
    <submittedName>
        <fullName evidence="3">Uncharacterized protein</fullName>
    </submittedName>
</protein>